<dbReference type="SMART" id="SM00829">
    <property type="entry name" value="PKS_ER"/>
    <property type="match status" value="1"/>
</dbReference>
<dbReference type="RefSeq" id="XP_064708793.1">
    <property type="nucleotide sequence ID" value="XM_064855204.1"/>
</dbReference>
<protein>
    <recommendedName>
        <fullName evidence="1">Enoyl reductase (ER) domain-containing protein</fullName>
    </recommendedName>
</protein>
<dbReference type="Pfam" id="PF13602">
    <property type="entry name" value="ADH_zinc_N_2"/>
    <property type="match status" value="1"/>
</dbReference>
<dbReference type="InterPro" id="IPR036291">
    <property type="entry name" value="NAD(P)-bd_dom_sf"/>
</dbReference>
<feature type="domain" description="Enoyl reductase (ER)" evidence="1">
    <location>
        <begin position="10"/>
        <end position="321"/>
    </location>
</feature>
<dbReference type="SUPFAM" id="SSF51735">
    <property type="entry name" value="NAD(P)-binding Rossmann-fold domains"/>
    <property type="match status" value="1"/>
</dbReference>
<gene>
    <name evidence="2" type="ORF">LTR84_011676</name>
</gene>
<proteinExistence type="predicted"/>
<dbReference type="GO" id="GO:0005739">
    <property type="term" value="C:mitochondrion"/>
    <property type="evidence" value="ECO:0007669"/>
    <property type="project" value="TreeGrafter"/>
</dbReference>
<name>A0AAV9NGN3_9EURO</name>
<dbReference type="AlphaFoldDB" id="A0AAV9NGN3"/>
<dbReference type="EMBL" id="JAVRRD010000006">
    <property type="protein sequence ID" value="KAK5057675.1"/>
    <property type="molecule type" value="Genomic_DNA"/>
</dbReference>
<dbReference type="Gene3D" id="3.40.50.720">
    <property type="entry name" value="NAD(P)-binding Rossmann-like Domain"/>
    <property type="match status" value="1"/>
</dbReference>
<evidence type="ECO:0000313" key="2">
    <source>
        <dbReference type="EMBL" id="KAK5057675.1"/>
    </source>
</evidence>
<dbReference type="PANTHER" id="PTHR11695">
    <property type="entry name" value="ALCOHOL DEHYDROGENASE RELATED"/>
    <property type="match status" value="1"/>
</dbReference>
<dbReference type="PANTHER" id="PTHR11695:SF647">
    <property type="entry name" value="ENOYL REDUCTASE (ER) DOMAIN-CONTAINING PROTEIN"/>
    <property type="match status" value="1"/>
</dbReference>
<dbReference type="GO" id="GO:0016491">
    <property type="term" value="F:oxidoreductase activity"/>
    <property type="evidence" value="ECO:0007669"/>
    <property type="project" value="InterPro"/>
</dbReference>
<sequence>MMHAVLHDQKTESITISNVALPLQKEDEYLIKVSRAAFTLGELQWPRPPELVISTPGVEFIGQVVALPRTVSTPKFAVGARVYARVKYPNPGAAREYTTASEGEMARAPVNFTDDQAATVPVNALTAWQWLVEQAGLRGASGELKCDLTKEYRMLITGAGGSVGAWAVQLAAMTGATVIGTATGEGIDVVKSFGADEVIDYAKTDLKTWVTEDASRRVDIALNCVGAMADAVWYTVKSGGMLRTIVAPADFSFDLVAPDDNENVDGKFFIMYPNGQQLEEISKLIESGKLKAQVDQVFDFGDAAKALERLASRKTKGKVVLRVGK</sequence>
<organism evidence="2 3">
    <name type="scientific">Exophiala bonariae</name>
    <dbReference type="NCBI Taxonomy" id="1690606"/>
    <lineage>
        <taxon>Eukaryota</taxon>
        <taxon>Fungi</taxon>
        <taxon>Dikarya</taxon>
        <taxon>Ascomycota</taxon>
        <taxon>Pezizomycotina</taxon>
        <taxon>Eurotiomycetes</taxon>
        <taxon>Chaetothyriomycetidae</taxon>
        <taxon>Chaetothyriales</taxon>
        <taxon>Herpotrichiellaceae</taxon>
        <taxon>Exophiala</taxon>
    </lineage>
</organism>
<evidence type="ECO:0000259" key="1">
    <source>
        <dbReference type="SMART" id="SM00829"/>
    </source>
</evidence>
<dbReference type="GeneID" id="89979826"/>
<dbReference type="InterPro" id="IPR020843">
    <property type="entry name" value="ER"/>
</dbReference>
<dbReference type="InterPro" id="IPR050700">
    <property type="entry name" value="YIM1/Zinc_Alcohol_DH_Fams"/>
</dbReference>
<keyword evidence="3" id="KW-1185">Reference proteome</keyword>
<dbReference type="CDD" id="cd05289">
    <property type="entry name" value="MDR_like_2"/>
    <property type="match status" value="1"/>
</dbReference>
<reference evidence="2 3" key="1">
    <citation type="submission" date="2023-08" db="EMBL/GenBank/DDBJ databases">
        <title>Black Yeasts Isolated from many extreme environments.</title>
        <authorList>
            <person name="Coleine C."/>
            <person name="Stajich J.E."/>
            <person name="Selbmann L."/>
        </authorList>
    </citation>
    <scope>NUCLEOTIDE SEQUENCE [LARGE SCALE GENOMIC DNA]</scope>
    <source>
        <strain evidence="2 3">CCFEE 5792</strain>
    </source>
</reference>
<dbReference type="InterPro" id="IPR011032">
    <property type="entry name" value="GroES-like_sf"/>
</dbReference>
<evidence type="ECO:0000313" key="3">
    <source>
        <dbReference type="Proteomes" id="UP001358417"/>
    </source>
</evidence>
<dbReference type="SUPFAM" id="SSF50129">
    <property type="entry name" value="GroES-like"/>
    <property type="match status" value="1"/>
</dbReference>
<comment type="caution">
    <text evidence="2">The sequence shown here is derived from an EMBL/GenBank/DDBJ whole genome shotgun (WGS) entry which is preliminary data.</text>
</comment>
<dbReference type="Gene3D" id="3.90.180.10">
    <property type="entry name" value="Medium-chain alcohol dehydrogenases, catalytic domain"/>
    <property type="match status" value="1"/>
</dbReference>
<dbReference type="Proteomes" id="UP001358417">
    <property type="component" value="Unassembled WGS sequence"/>
</dbReference>
<accession>A0AAV9NGN3</accession>